<name>A0ABV2ZYM2_9ACTN</name>
<dbReference type="RefSeq" id="WP_361710343.1">
    <property type="nucleotide sequence ID" value="NZ_JBEZVE010000049.1"/>
</dbReference>
<protein>
    <submittedName>
        <fullName evidence="2">CocE/NonD family hydrolase C-terminal non-catalytic domain-containing protein</fullName>
    </submittedName>
</protein>
<keyword evidence="2" id="KW-0378">Hydrolase</keyword>
<comment type="caution">
    <text evidence="2">The sequence shown here is derived from an EMBL/GenBank/DDBJ whole genome shotgun (WGS) entry which is preliminary data.</text>
</comment>
<evidence type="ECO:0000259" key="1">
    <source>
        <dbReference type="Pfam" id="PF08530"/>
    </source>
</evidence>
<reference evidence="2 3" key="1">
    <citation type="submission" date="2024-06" db="EMBL/GenBank/DDBJ databases">
        <title>The Natural Products Discovery Center: Release of the First 8490 Sequenced Strains for Exploring Actinobacteria Biosynthetic Diversity.</title>
        <authorList>
            <person name="Kalkreuter E."/>
            <person name="Kautsar S.A."/>
            <person name="Yang D."/>
            <person name="Bader C.D."/>
            <person name="Teijaro C.N."/>
            <person name="Fluegel L."/>
            <person name="Davis C.M."/>
            <person name="Simpson J.R."/>
            <person name="Lauterbach L."/>
            <person name="Steele A.D."/>
            <person name="Gui C."/>
            <person name="Meng S."/>
            <person name="Li G."/>
            <person name="Viehrig K."/>
            <person name="Ye F."/>
            <person name="Su P."/>
            <person name="Kiefer A.F."/>
            <person name="Nichols A."/>
            <person name="Cepeda A.J."/>
            <person name="Yan W."/>
            <person name="Fan B."/>
            <person name="Jiang Y."/>
            <person name="Adhikari A."/>
            <person name="Zheng C.-J."/>
            <person name="Schuster L."/>
            <person name="Cowan T.M."/>
            <person name="Smanski M.J."/>
            <person name="Chevrette M.G."/>
            <person name="De Carvalho L.P.S."/>
            <person name="Shen B."/>
        </authorList>
    </citation>
    <scope>NUCLEOTIDE SEQUENCE [LARGE SCALE GENOMIC DNA]</scope>
    <source>
        <strain evidence="2 3">NPDC033843</strain>
    </source>
</reference>
<keyword evidence="3" id="KW-1185">Reference proteome</keyword>
<evidence type="ECO:0000313" key="2">
    <source>
        <dbReference type="EMBL" id="MEU3787669.1"/>
    </source>
</evidence>
<dbReference type="InterPro" id="IPR008979">
    <property type="entry name" value="Galactose-bd-like_sf"/>
</dbReference>
<dbReference type="GO" id="GO:0016787">
    <property type="term" value="F:hydrolase activity"/>
    <property type="evidence" value="ECO:0007669"/>
    <property type="project" value="UniProtKB-KW"/>
</dbReference>
<feature type="domain" description="Xaa-Pro dipeptidyl-peptidase C-terminal" evidence="1">
    <location>
        <begin position="7"/>
        <end position="40"/>
    </location>
</feature>
<dbReference type="SUPFAM" id="SSF49785">
    <property type="entry name" value="Galactose-binding domain-like"/>
    <property type="match status" value="1"/>
</dbReference>
<dbReference type="Pfam" id="PF08530">
    <property type="entry name" value="PepX_C"/>
    <property type="match status" value="1"/>
</dbReference>
<gene>
    <name evidence="2" type="ORF">AB0E89_45405</name>
</gene>
<evidence type="ECO:0000313" key="3">
    <source>
        <dbReference type="Proteomes" id="UP001550739"/>
    </source>
</evidence>
<accession>A0ABV2ZYM2</accession>
<dbReference type="Proteomes" id="UP001550739">
    <property type="component" value="Unassembled WGS sequence"/>
</dbReference>
<organism evidence="2 3">
    <name type="scientific">Streptomyces sp. 900129855</name>
    <dbReference type="NCBI Taxonomy" id="3155129"/>
    <lineage>
        <taxon>Bacteria</taxon>
        <taxon>Bacillati</taxon>
        <taxon>Actinomycetota</taxon>
        <taxon>Actinomycetes</taxon>
        <taxon>Kitasatosporales</taxon>
        <taxon>Streptomycetaceae</taxon>
        <taxon>Streptomyces</taxon>
    </lineage>
</organism>
<dbReference type="InterPro" id="IPR013736">
    <property type="entry name" value="Xaa-Pro_dipept_C"/>
</dbReference>
<sequence length="43" mass="4672">MADGIVRVRAVTPGQAAEPVVDLWSTGVVCKAGHRTRVRVTRR</sequence>
<dbReference type="Gene3D" id="2.60.120.260">
    <property type="entry name" value="Galactose-binding domain-like"/>
    <property type="match status" value="1"/>
</dbReference>
<proteinExistence type="predicted"/>
<dbReference type="EMBL" id="JBEZVE010000049">
    <property type="protein sequence ID" value="MEU3787669.1"/>
    <property type="molecule type" value="Genomic_DNA"/>
</dbReference>